<dbReference type="PANTHER" id="PTHR43873:SF1">
    <property type="entry name" value="COBYRINATE A,C-DIAMIDE SYNTHASE"/>
    <property type="match status" value="1"/>
</dbReference>
<sequence>MTELASPPPLSPPAGVKAEAQCVALLVTATASGQGKTLVTAALARWHVRQGRRVRIFKCGPDFLDPQWHELASGAPVHNVDLWMTGEADIHARFQQAAQEADVVIVEGVMGLFDGTPSAADLAQRWNIAVMPVLQVGSMAQTCAALVHGLKHYRPDLRWAGVLCNGVASEHHANLLEQSLEEAGDWLGAMPKLQAPVSFSAQAHDKTTGARAFMPERHLGLVSASEMPDSMQRLDSAADALAQTVLGHMPWHEWQARWSVDWSATVPSIGASPAGPQLCAAEADVPPLLQGKTIAVARDAAFAFVYAANVQLLHALGAQVVFFAPLAGDDLPACDAVWLPGGYPELHAPALRANTRVQQSLRQHWLCGKPMWAECGGMVALCEAVRLRDGTEHPLWGLLPGLASMQPRLAGLGPQQLAWPGGTEDKGRGIVPSPLRGHTFHYSTLQTPVAPWGRTVRPVLPGARAPGKPGAAQAGEAVYRHGSLVASYFHAWFASSPRWVARLFLGDLE</sequence>
<keyword evidence="6" id="KW-0547">Nucleotide-binding</keyword>
<dbReference type="GO" id="GO:0042242">
    <property type="term" value="F:cobyrinic acid a,c-diamide synthase activity"/>
    <property type="evidence" value="ECO:0007669"/>
    <property type="project" value="InterPro"/>
</dbReference>
<dbReference type="InterPro" id="IPR011698">
    <property type="entry name" value="GATase_3"/>
</dbReference>
<evidence type="ECO:0000256" key="9">
    <source>
        <dbReference type="ARBA" id="ARBA00022962"/>
    </source>
</evidence>
<feature type="domain" description="CobB/CobQ-like glutamine amidotransferase" evidence="11">
    <location>
        <begin position="293"/>
        <end position="496"/>
    </location>
</feature>
<evidence type="ECO:0000259" key="11">
    <source>
        <dbReference type="Pfam" id="PF07685"/>
    </source>
</evidence>
<evidence type="ECO:0000256" key="2">
    <source>
        <dbReference type="ARBA" id="ARBA00004953"/>
    </source>
</evidence>
<evidence type="ECO:0000256" key="4">
    <source>
        <dbReference type="ARBA" id="ARBA00022573"/>
    </source>
</evidence>
<comment type="similarity">
    <text evidence="3">Belongs to the CobB/CobQ family. CobQ subfamily.</text>
</comment>
<dbReference type="InterPro" id="IPR029062">
    <property type="entry name" value="Class_I_gatase-like"/>
</dbReference>
<accession>A0A4S8FES3</accession>
<reference evidence="12 13" key="1">
    <citation type="journal article" date="2015" name="Antonie Van Leeuwenhoek">
        <title>Lampropedia puyangensis sp. nov., isolated from symptomatic bark of Populus ? euramericana canker and emended description of Lampropedia hyalina (Ehrenberg 1832) Lee et al. 2004.</title>
        <authorList>
            <person name="Li Y."/>
            <person name="Wang T."/>
            <person name="Piao C.G."/>
            <person name="Wang L.F."/>
            <person name="Tian G.Z."/>
            <person name="Zhu T.H."/>
            <person name="Guo M.W."/>
        </authorList>
    </citation>
    <scope>NUCLEOTIDE SEQUENCE [LARGE SCALE GENOMIC DNA]</scope>
    <source>
        <strain evidence="12 13">2-bin</strain>
    </source>
</reference>
<evidence type="ECO:0000256" key="3">
    <source>
        <dbReference type="ARBA" id="ARBA00006205"/>
    </source>
</evidence>
<protein>
    <submittedName>
        <fullName evidence="12">Cobyrinate a,c-diamide synthase</fullName>
    </submittedName>
</protein>
<keyword evidence="8" id="KW-0460">Magnesium</keyword>
<dbReference type="NCBIfam" id="NF002204">
    <property type="entry name" value="PRK01077.1"/>
    <property type="match status" value="1"/>
</dbReference>
<comment type="cofactor">
    <cofactor evidence="1">
        <name>Mg(2+)</name>
        <dbReference type="ChEBI" id="CHEBI:18420"/>
    </cofactor>
</comment>
<keyword evidence="7" id="KW-0067">ATP-binding</keyword>
<evidence type="ECO:0000256" key="8">
    <source>
        <dbReference type="ARBA" id="ARBA00022842"/>
    </source>
</evidence>
<dbReference type="EMBL" id="STFG01000001">
    <property type="protein sequence ID" value="THU05531.1"/>
    <property type="molecule type" value="Genomic_DNA"/>
</dbReference>
<dbReference type="Pfam" id="PF07685">
    <property type="entry name" value="GATase_3"/>
    <property type="match status" value="1"/>
</dbReference>
<dbReference type="GO" id="GO:0009236">
    <property type="term" value="P:cobalamin biosynthetic process"/>
    <property type="evidence" value="ECO:0007669"/>
    <property type="project" value="UniProtKB-KW"/>
</dbReference>
<dbReference type="GO" id="GO:0005524">
    <property type="term" value="F:ATP binding"/>
    <property type="evidence" value="ECO:0007669"/>
    <property type="project" value="UniProtKB-KW"/>
</dbReference>
<evidence type="ECO:0000256" key="5">
    <source>
        <dbReference type="ARBA" id="ARBA00022598"/>
    </source>
</evidence>
<dbReference type="AlphaFoldDB" id="A0A4S8FES3"/>
<dbReference type="Gene3D" id="3.40.50.880">
    <property type="match status" value="1"/>
</dbReference>
<keyword evidence="9" id="KW-0315">Glutamine amidotransferase</keyword>
<comment type="pathway">
    <text evidence="2">Cofactor biosynthesis; adenosylcobalamin biosynthesis.</text>
</comment>
<evidence type="ECO:0000313" key="12">
    <source>
        <dbReference type="EMBL" id="THU05531.1"/>
    </source>
</evidence>
<dbReference type="InterPro" id="IPR002586">
    <property type="entry name" value="CobQ/CobB/MinD/ParA_Nub-bd_dom"/>
</dbReference>
<keyword evidence="13" id="KW-1185">Reference proteome</keyword>
<dbReference type="SUPFAM" id="SSF52317">
    <property type="entry name" value="Class I glutamine amidotransferase-like"/>
    <property type="match status" value="1"/>
</dbReference>
<dbReference type="InterPro" id="IPR004484">
    <property type="entry name" value="CbiA/CobB_synth"/>
</dbReference>
<evidence type="ECO:0000259" key="10">
    <source>
        <dbReference type="Pfam" id="PF01656"/>
    </source>
</evidence>
<keyword evidence="4" id="KW-0169">Cobalamin biosynthesis</keyword>
<name>A0A4S8FES3_9BURK</name>
<evidence type="ECO:0000256" key="7">
    <source>
        <dbReference type="ARBA" id="ARBA00022840"/>
    </source>
</evidence>
<dbReference type="Pfam" id="PF01656">
    <property type="entry name" value="CbiA"/>
    <property type="match status" value="1"/>
</dbReference>
<proteinExistence type="inferred from homology"/>
<organism evidence="12 13">
    <name type="scientific">Lampropedia puyangensis</name>
    <dbReference type="NCBI Taxonomy" id="1330072"/>
    <lineage>
        <taxon>Bacteria</taxon>
        <taxon>Pseudomonadati</taxon>
        <taxon>Pseudomonadota</taxon>
        <taxon>Betaproteobacteria</taxon>
        <taxon>Burkholderiales</taxon>
        <taxon>Comamonadaceae</taxon>
        <taxon>Lampropedia</taxon>
    </lineage>
</organism>
<gene>
    <name evidence="12" type="ORF">E9531_01410</name>
</gene>
<dbReference type="InterPro" id="IPR027417">
    <property type="entry name" value="P-loop_NTPase"/>
</dbReference>
<dbReference type="PANTHER" id="PTHR43873">
    <property type="entry name" value="COBYRINATE A,C-DIAMIDE SYNTHASE"/>
    <property type="match status" value="1"/>
</dbReference>
<keyword evidence="5" id="KW-0436">Ligase</keyword>
<dbReference type="OrthoDB" id="9764035at2"/>
<feature type="domain" description="CobQ/CobB/MinD/ParA nucleotide binding" evidence="10">
    <location>
        <begin position="26"/>
        <end position="192"/>
    </location>
</feature>
<evidence type="ECO:0000313" key="13">
    <source>
        <dbReference type="Proteomes" id="UP000308917"/>
    </source>
</evidence>
<comment type="caution">
    <text evidence="12">The sequence shown here is derived from an EMBL/GenBank/DDBJ whole genome shotgun (WGS) entry which is preliminary data.</text>
</comment>
<evidence type="ECO:0000256" key="1">
    <source>
        <dbReference type="ARBA" id="ARBA00001946"/>
    </source>
</evidence>
<dbReference type="RefSeq" id="WP_136571948.1">
    <property type="nucleotide sequence ID" value="NZ_STFG01000001.1"/>
</dbReference>
<dbReference type="Proteomes" id="UP000308917">
    <property type="component" value="Unassembled WGS sequence"/>
</dbReference>
<evidence type="ECO:0000256" key="6">
    <source>
        <dbReference type="ARBA" id="ARBA00022741"/>
    </source>
</evidence>
<dbReference type="PROSITE" id="PS51274">
    <property type="entry name" value="GATASE_COBBQ"/>
    <property type="match status" value="1"/>
</dbReference>
<dbReference type="Gene3D" id="3.40.50.300">
    <property type="entry name" value="P-loop containing nucleotide triphosphate hydrolases"/>
    <property type="match status" value="2"/>
</dbReference>
<dbReference type="SUPFAM" id="SSF52540">
    <property type="entry name" value="P-loop containing nucleoside triphosphate hydrolases"/>
    <property type="match status" value="1"/>
</dbReference>